<dbReference type="Proteomes" id="UP000006640">
    <property type="component" value="Chromosome"/>
</dbReference>
<dbReference type="EMBL" id="CP001874">
    <property type="protein sequence ID" value="ADG86836.1"/>
    <property type="molecule type" value="Genomic_DNA"/>
</dbReference>
<evidence type="ECO:0000313" key="2">
    <source>
        <dbReference type="Proteomes" id="UP000006640"/>
    </source>
</evidence>
<dbReference type="HOGENOM" id="CLU_2479902_0_0_11"/>
<reference evidence="1 2" key="1">
    <citation type="submission" date="2010-01" db="EMBL/GenBank/DDBJ databases">
        <title>The complete genome of Thermobispora bispora DSM 43833.</title>
        <authorList>
            <consortium name="US DOE Joint Genome Institute (JGI-PGF)"/>
            <person name="Lucas S."/>
            <person name="Copeland A."/>
            <person name="Lapidus A."/>
            <person name="Glavina del Rio T."/>
            <person name="Dalin E."/>
            <person name="Tice H."/>
            <person name="Bruce D."/>
            <person name="Goodwin L."/>
            <person name="Pitluck S."/>
            <person name="Kyrpides N."/>
            <person name="Mavromatis K."/>
            <person name="Ivanova N."/>
            <person name="Mikhailova N."/>
            <person name="Chertkov O."/>
            <person name="Brettin T."/>
            <person name="Detter J.C."/>
            <person name="Han C."/>
            <person name="Larimer F."/>
            <person name="Land M."/>
            <person name="Hauser L."/>
            <person name="Markowitz V."/>
            <person name="Cheng J.-F."/>
            <person name="Hugenholtz P."/>
            <person name="Woyke T."/>
            <person name="Wu D."/>
            <person name="Jando M."/>
            <person name="Schneider S."/>
            <person name="Klenk H.-P."/>
            <person name="Eisen J.A."/>
        </authorList>
    </citation>
    <scope>NUCLEOTIDE SEQUENCE [LARGE SCALE GENOMIC DNA]</scope>
    <source>
        <strain evidence="2">ATCC 19993 / DSM 43833 / CBS 139.67 / JCM 10125 / KCTC 9307 / NBRC 14880 / R51</strain>
    </source>
</reference>
<accession>D6Y2A1</accession>
<protein>
    <submittedName>
        <fullName evidence="1">Uncharacterized protein</fullName>
    </submittedName>
</protein>
<sequence>MSGWLHLDPLPPVWPPDRFEVRSIRPGPEAPAADRYHFSALAQEAALRLRDIGLATQIQVIRLADGAILYDLAAGVHRPLAEW</sequence>
<evidence type="ECO:0000313" key="1">
    <source>
        <dbReference type="EMBL" id="ADG86836.1"/>
    </source>
</evidence>
<gene>
    <name evidence="1" type="ordered locus">Tbis_0100</name>
</gene>
<proteinExistence type="predicted"/>
<name>D6Y2A1_THEBD</name>
<keyword evidence="2" id="KW-1185">Reference proteome</keyword>
<organism evidence="1 2">
    <name type="scientific">Thermobispora bispora (strain ATCC 19993 / DSM 43833 / CBS 139.67 / JCM 10125 / KCTC 9307 / NBRC 14880 / R51)</name>
    <dbReference type="NCBI Taxonomy" id="469371"/>
    <lineage>
        <taxon>Bacteria</taxon>
        <taxon>Bacillati</taxon>
        <taxon>Actinomycetota</taxon>
        <taxon>Actinomycetes</taxon>
        <taxon>Streptosporangiales</taxon>
        <taxon>Streptosporangiaceae</taxon>
        <taxon>Thermobispora</taxon>
    </lineage>
</organism>
<dbReference type="KEGG" id="tbi:Tbis_0100"/>
<dbReference type="AlphaFoldDB" id="D6Y2A1"/>